<sequence>MNKVRGLVHTGLLGVMFAAASIVGCASGDSGSGQQGDNLTGDAVNPQCPGGGPDQSGAAKSFSARAVAVSVRVDIQNPSTTSWDGTAVLTDTKALPSSGGSVTKSAATVNGGAVAQAGAANAAARGKGGEASSTAAVTNASLFHTAPDGFLKEILGEDGRGGTVAINLQDLLESLGINDELLAVIFTGPLAGGIQADVIQEDAKSWCDAQGKAHSSAEAVLANLVVGGTPIPITLGPNQKILDLPGLVTITLNEQTTTGDGGASSIDATALHVNILDGKIDVKVARAQAGVVCASGGGGGSCPKR</sequence>
<evidence type="ECO:0000313" key="3">
    <source>
        <dbReference type="EMBL" id="WXB14734.1"/>
    </source>
</evidence>
<feature type="region of interest" description="Disordered" evidence="1">
    <location>
        <begin position="30"/>
        <end position="59"/>
    </location>
</feature>
<keyword evidence="4" id="KW-1185">Reference proteome</keyword>
<name>A0ABZ2LUY7_9BACT</name>
<reference evidence="3 4" key="1">
    <citation type="submission" date="2021-12" db="EMBL/GenBank/DDBJ databases">
        <title>Discovery of the Pendulisporaceae a myxobacterial family with distinct sporulation behavior and unique specialized metabolism.</title>
        <authorList>
            <person name="Garcia R."/>
            <person name="Popoff A."/>
            <person name="Bader C.D."/>
            <person name="Loehr J."/>
            <person name="Walesch S."/>
            <person name="Walt C."/>
            <person name="Boldt J."/>
            <person name="Bunk B."/>
            <person name="Haeckl F.J.F.P.J."/>
            <person name="Gunesch A.P."/>
            <person name="Birkelbach J."/>
            <person name="Nuebel U."/>
            <person name="Pietschmann T."/>
            <person name="Bach T."/>
            <person name="Mueller R."/>
        </authorList>
    </citation>
    <scope>NUCLEOTIDE SEQUENCE [LARGE SCALE GENOMIC DNA]</scope>
    <source>
        <strain evidence="3 4">MSr11954</strain>
    </source>
</reference>
<protein>
    <submittedName>
        <fullName evidence="3">Uncharacterized protein</fullName>
    </submittedName>
</protein>
<dbReference type="NCBIfam" id="NF040603">
    <property type="entry name" value="choice_anch_P"/>
    <property type="match status" value="1"/>
</dbReference>
<keyword evidence="2" id="KW-0732">Signal</keyword>
<evidence type="ECO:0000256" key="1">
    <source>
        <dbReference type="SAM" id="MobiDB-lite"/>
    </source>
</evidence>
<gene>
    <name evidence="3" type="ORF">LZC94_43785</name>
</gene>
<dbReference type="RefSeq" id="WP_394824359.1">
    <property type="nucleotide sequence ID" value="NZ_CP089984.1"/>
</dbReference>
<organism evidence="3 4">
    <name type="scientific">Pendulispora albinea</name>
    <dbReference type="NCBI Taxonomy" id="2741071"/>
    <lineage>
        <taxon>Bacteria</taxon>
        <taxon>Pseudomonadati</taxon>
        <taxon>Myxococcota</taxon>
        <taxon>Myxococcia</taxon>
        <taxon>Myxococcales</taxon>
        <taxon>Sorangiineae</taxon>
        <taxon>Pendulisporaceae</taxon>
        <taxon>Pendulispora</taxon>
    </lineage>
</organism>
<feature type="signal peptide" evidence="2">
    <location>
        <begin position="1"/>
        <end position="20"/>
    </location>
</feature>
<dbReference type="EMBL" id="CP089984">
    <property type="protein sequence ID" value="WXB14734.1"/>
    <property type="molecule type" value="Genomic_DNA"/>
</dbReference>
<dbReference type="PROSITE" id="PS51257">
    <property type="entry name" value="PROKAR_LIPOPROTEIN"/>
    <property type="match status" value="1"/>
</dbReference>
<accession>A0ABZ2LUY7</accession>
<feature type="chain" id="PRO_5045663820" evidence="2">
    <location>
        <begin position="21"/>
        <end position="305"/>
    </location>
</feature>
<evidence type="ECO:0000256" key="2">
    <source>
        <dbReference type="SAM" id="SignalP"/>
    </source>
</evidence>
<evidence type="ECO:0000313" key="4">
    <source>
        <dbReference type="Proteomes" id="UP001370348"/>
    </source>
</evidence>
<proteinExistence type="predicted"/>
<dbReference type="Proteomes" id="UP001370348">
    <property type="component" value="Chromosome"/>
</dbReference>